<organism evidence="2 3">
    <name type="scientific">Patellaria atrata CBS 101060</name>
    <dbReference type="NCBI Taxonomy" id="1346257"/>
    <lineage>
        <taxon>Eukaryota</taxon>
        <taxon>Fungi</taxon>
        <taxon>Dikarya</taxon>
        <taxon>Ascomycota</taxon>
        <taxon>Pezizomycotina</taxon>
        <taxon>Dothideomycetes</taxon>
        <taxon>Dothideomycetes incertae sedis</taxon>
        <taxon>Patellariales</taxon>
        <taxon>Patellariaceae</taxon>
        <taxon>Patellaria</taxon>
    </lineage>
</organism>
<sequence length="98" mass="10724">MTHAVAKVNGVVVAETDAFEVVEGNVYFPPSSLKQTYYTSTSTTTRCPWKGSANYYTISVDGKTLKDAAWHYDNPSEAASNIKGYVAFYPNKVQVSTS</sequence>
<keyword evidence="3" id="KW-1185">Reference proteome</keyword>
<dbReference type="InterPro" id="IPR038694">
    <property type="entry name" value="DUF427_sf"/>
</dbReference>
<feature type="domain" description="DUF427" evidence="1">
    <location>
        <begin position="6"/>
        <end position="90"/>
    </location>
</feature>
<dbReference type="AlphaFoldDB" id="A0A9P4S397"/>
<reference evidence="2" key="1">
    <citation type="journal article" date="2020" name="Stud. Mycol.">
        <title>101 Dothideomycetes genomes: a test case for predicting lifestyles and emergence of pathogens.</title>
        <authorList>
            <person name="Haridas S."/>
            <person name="Albert R."/>
            <person name="Binder M."/>
            <person name="Bloem J."/>
            <person name="Labutti K."/>
            <person name="Salamov A."/>
            <person name="Andreopoulos B."/>
            <person name="Baker S."/>
            <person name="Barry K."/>
            <person name="Bills G."/>
            <person name="Bluhm B."/>
            <person name="Cannon C."/>
            <person name="Castanera R."/>
            <person name="Culley D."/>
            <person name="Daum C."/>
            <person name="Ezra D."/>
            <person name="Gonzalez J."/>
            <person name="Henrissat B."/>
            <person name="Kuo A."/>
            <person name="Liang C."/>
            <person name="Lipzen A."/>
            <person name="Lutzoni F."/>
            <person name="Magnuson J."/>
            <person name="Mondo S."/>
            <person name="Nolan M."/>
            <person name="Ohm R."/>
            <person name="Pangilinan J."/>
            <person name="Park H.-J."/>
            <person name="Ramirez L."/>
            <person name="Alfaro M."/>
            <person name="Sun H."/>
            <person name="Tritt A."/>
            <person name="Yoshinaga Y."/>
            <person name="Zwiers L.-H."/>
            <person name="Turgeon B."/>
            <person name="Goodwin S."/>
            <person name="Spatafora J."/>
            <person name="Crous P."/>
            <person name="Grigoriev I."/>
        </authorList>
    </citation>
    <scope>NUCLEOTIDE SEQUENCE</scope>
    <source>
        <strain evidence="2">CBS 101060</strain>
    </source>
</reference>
<name>A0A9P4S397_9PEZI</name>
<dbReference type="Pfam" id="PF04248">
    <property type="entry name" value="NTP_transf_9"/>
    <property type="match status" value="1"/>
</dbReference>
<comment type="caution">
    <text evidence="2">The sequence shown here is derived from an EMBL/GenBank/DDBJ whole genome shotgun (WGS) entry which is preliminary data.</text>
</comment>
<gene>
    <name evidence="2" type="ORF">M501DRAFT_999212</name>
</gene>
<proteinExistence type="predicted"/>
<evidence type="ECO:0000313" key="3">
    <source>
        <dbReference type="Proteomes" id="UP000799429"/>
    </source>
</evidence>
<protein>
    <submittedName>
        <fullName evidence="2">DUF427-domain-containing protein</fullName>
    </submittedName>
</protein>
<dbReference type="OrthoDB" id="18996at2759"/>
<dbReference type="InterPro" id="IPR007361">
    <property type="entry name" value="DUF427"/>
</dbReference>
<evidence type="ECO:0000313" key="2">
    <source>
        <dbReference type="EMBL" id="KAF2835448.1"/>
    </source>
</evidence>
<dbReference type="EMBL" id="MU006109">
    <property type="protein sequence ID" value="KAF2835448.1"/>
    <property type="molecule type" value="Genomic_DNA"/>
</dbReference>
<dbReference type="PANTHER" id="PTHR34310:SF5">
    <property type="entry name" value="DUF427 DOMAIN PROTEIN (AFU_ORTHOLOGUE AFUA_3G02220)"/>
    <property type="match status" value="1"/>
</dbReference>
<evidence type="ECO:0000259" key="1">
    <source>
        <dbReference type="Pfam" id="PF04248"/>
    </source>
</evidence>
<dbReference type="Gene3D" id="2.170.150.40">
    <property type="entry name" value="Domain of unknown function (DUF427)"/>
    <property type="match status" value="1"/>
</dbReference>
<dbReference type="Proteomes" id="UP000799429">
    <property type="component" value="Unassembled WGS sequence"/>
</dbReference>
<dbReference type="PANTHER" id="PTHR34310">
    <property type="entry name" value="DUF427 DOMAIN PROTEIN (AFU_ORTHOLOGUE AFUA_3G02220)"/>
    <property type="match status" value="1"/>
</dbReference>
<accession>A0A9P4S397</accession>